<dbReference type="SUPFAM" id="SSF140804">
    <property type="entry name" value="YidB-like"/>
    <property type="match status" value="1"/>
</dbReference>
<organism evidence="1 2">
    <name type="scientific">Acetobacter nitrogenifigens DSM 23921 = NBRC 105050</name>
    <dbReference type="NCBI Taxonomy" id="1120919"/>
    <lineage>
        <taxon>Bacteria</taxon>
        <taxon>Pseudomonadati</taxon>
        <taxon>Pseudomonadota</taxon>
        <taxon>Alphaproteobacteria</taxon>
        <taxon>Acetobacterales</taxon>
        <taxon>Acetobacteraceae</taxon>
        <taxon>Acetobacter</taxon>
    </lineage>
</organism>
<dbReference type="Proteomes" id="UP000321635">
    <property type="component" value="Unassembled WGS sequence"/>
</dbReference>
<evidence type="ECO:0000313" key="1">
    <source>
        <dbReference type="EMBL" id="GEN60884.1"/>
    </source>
</evidence>
<proteinExistence type="predicted"/>
<dbReference type="Pfam" id="PF20159">
    <property type="entry name" value="YidB"/>
    <property type="match status" value="1"/>
</dbReference>
<dbReference type="OrthoDB" id="4235777at2"/>
<comment type="caution">
    <text evidence="1">The sequence shown here is derived from an EMBL/GenBank/DDBJ whole genome shotgun (WGS) entry which is preliminary data.</text>
</comment>
<reference evidence="1 2" key="1">
    <citation type="submission" date="2019-07" db="EMBL/GenBank/DDBJ databases">
        <title>Whole genome shotgun sequence of Acetobacter nitrogenifigens NBRC 105050.</title>
        <authorList>
            <person name="Hosoyama A."/>
            <person name="Uohara A."/>
            <person name="Ohji S."/>
            <person name="Ichikawa N."/>
        </authorList>
    </citation>
    <scope>NUCLEOTIDE SEQUENCE [LARGE SCALE GENOMIC DNA]</scope>
    <source>
        <strain evidence="1 2">NBRC 105050</strain>
    </source>
</reference>
<gene>
    <name evidence="1" type="ORF">ANI02nite_27680</name>
</gene>
<name>A0A511XD45_9PROT</name>
<dbReference type="AlphaFoldDB" id="A0A511XD45"/>
<dbReference type="RefSeq" id="WP_026398540.1">
    <property type="nucleotide sequence ID" value="NZ_AUBI01000013.1"/>
</dbReference>
<accession>A0A511XD45</accession>
<evidence type="ECO:0000313" key="2">
    <source>
        <dbReference type="Proteomes" id="UP000321635"/>
    </source>
</evidence>
<dbReference type="EMBL" id="BJYF01000022">
    <property type="protein sequence ID" value="GEN60884.1"/>
    <property type="molecule type" value="Genomic_DNA"/>
</dbReference>
<sequence>MSGFLKGLKDKALNSVTNNDAVAEAVRKMLASEHGKAGVEHIVQQCEKVRLGEKARCWANGQPAEPLTVEEVQRLLTSDQAKFIASCTGLPLAPLLPLIAKTLPVAVERMAARARAEDAAAPAADAAEA</sequence>
<dbReference type="InterPro" id="IPR045372">
    <property type="entry name" value="YidB"/>
</dbReference>
<dbReference type="InterPro" id="IPR027405">
    <property type="entry name" value="YidB-like"/>
</dbReference>
<keyword evidence="2" id="KW-1185">Reference proteome</keyword>
<dbReference type="Gene3D" id="1.10.10.690">
    <property type="entry name" value="YidB-like"/>
    <property type="match status" value="1"/>
</dbReference>
<protein>
    <submittedName>
        <fullName evidence="1">Uncharacterized protein</fullName>
    </submittedName>
</protein>